<dbReference type="Pfam" id="PF03572">
    <property type="entry name" value="Peptidase_S41"/>
    <property type="match status" value="1"/>
</dbReference>
<keyword evidence="6" id="KW-0812">Transmembrane</keyword>
<dbReference type="NCBIfam" id="TIGR00225">
    <property type="entry name" value="prc"/>
    <property type="match status" value="1"/>
</dbReference>
<dbReference type="InterPro" id="IPR001478">
    <property type="entry name" value="PDZ"/>
</dbReference>
<evidence type="ECO:0000256" key="5">
    <source>
        <dbReference type="RuleBase" id="RU004404"/>
    </source>
</evidence>
<name>A0ABN6MFE8_9ACTN</name>
<sequence length="425" mass="45591">MAKHGETNKLKAAGARNARIIRILTACICVCLAFAAGFLVRGDQGLLKRIGFESLIVAGEQNPGMTVSGSTYSSLSARVAEVEGILANDSMDSYDLDETTSQILAAYAASTEDPYLRYYDESRYQAFIKENSSKYGGIGVLFSEYNGRAYAVDVFEGSTADANGVEQGDFVVAIDGDRNQEWSMNEVINALARDEGESVVVTWRRPASMDAEGGDEFSTTLTTGVYKEQNLATELHDQVGYISLKQLTQQSADLVEKAVSDLEEQGALSFVLDIRSNPGGYLTQAVDIASLFMRSGVVVEIETVRESPSTKSVANSTTVTDKPLVVLVDGNTAAAAEVLTAALQDSQRATVVGTTTMGKGSVQRVQKLSFGGALRYTAAYYKTPLGRDINDVGIAPDITVDSDGDEETDNQKQFAIETAQSLVEL</sequence>
<dbReference type="Gene3D" id="3.30.750.44">
    <property type="match status" value="1"/>
</dbReference>
<dbReference type="SMART" id="SM00245">
    <property type="entry name" value="TSPc"/>
    <property type="match status" value="1"/>
</dbReference>
<keyword evidence="4 5" id="KW-0720">Serine protease</keyword>
<keyword evidence="3 5" id="KW-0378">Hydrolase</keyword>
<dbReference type="PANTHER" id="PTHR32060:SF30">
    <property type="entry name" value="CARBOXY-TERMINAL PROCESSING PROTEASE CTPA"/>
    <property type="match status" value="1"/>
</dbReference>
<dbReference type="Gene3D" id="3.90.226.10">
    <property type="entry name" value="2-enoyl-CoA Hydratase, Chain A, domain 1"/>
    <property type="match status" value="1"/>
</dbReference>
<dbReference type="RefSeq" id="WP_102377838.1">
    <property type="nucleotide sequence ID" value="NZ_AP025564.1"/>
</dbReference>
<protein>
    <recommendedName>
        <fullName evidence="7">PDZ domain-containing protein</fullName>
    </recommendedName>
</protein>
<accession>A0ABN6MFE8</accession>
<keyword evidence="9" id="KW-1185">Reference proteome</keyword>
<dbReference type="InterPro" id="IPR029045">
    <property type="entry name" value="ClpP/crotonase-like_dom_sf"/>
</dbReference>
<dbReference type="PROSITE" id="PS50106">
    <property type="entry name" value="PDZ"/>
    <property type="match status" value="1"/>
</dbReference>
<evidence type="ECO:0000259" key="7">
    <source>
        <dbReference type="PROSITE" id="PS50106"/>
    </source>
</evidence>
<evidence type="ECO:0000256" key="1">
    <source>
        <dbReference type="ARBA" id="ARBA00009179"/>
    </source>
</evidence>
<keyword evidence="6" id="KW-1133">Transmembrane helix</keyword>
<dbReference type="SMART" id="SM00228">
    <property type="entry name" value="PDZ"/>
    <property type="match status" value="1"/>
</dbReference>
<dbReference type="SUPFAM" id="SSF50156">
    <property type="entry name" value="PDZ domain-like"/>
    <property type="match status" value="1"/>
</dbReference>
<dbReference type="InterPro" id="IPR004447">
    <property type="entry name" value="Peptidase_S41A"/>
</dbReference>
<evidence type="ECO:0000313" key="9">
    <source>
        <dbReference type="Proteomes" id="UP001320544"/>
    </source>
</evidence>
<evidence type="ECO:0000313" key="8">
    <source>
        <dbReference type="EMBL" id="BDE96678.1"/>
    </source>
</evidence>
<dbReference type="PANTHER" id="PTHR32060">
    <property type="entry name" value="TAIL-SPECIFIC PROTEASE"/>
    <property type="match status" value="1"/>
</dbReference>
<comment type="similarity">
    <text evidence="1 5">Belongs to the peptidase S41A family.</text>
</comment>
<keyword evidence="2 5" id="KW-0645">Protease</keyword>
<evidence type="ECO:0000256" key="2">
    <source>
        <dbReference type="ARBA" id="ARBA00022670"/>
    </source>
</evidence>
<dbReference type="InterPro" id="IPR005151">
    <property type="entry name" value="Tail-specific_protease"/>
</dbReference>
<dbReference type="EMBL" id="AP025564">
    <property type="protein sequence ID" value="BDE96678.1"/>
    <property type="molecule type" value="Genomic_DNA"/>
</dbReference>
<gene>
    <name evidence="8" type="ORF">CE91St30_20110</name>
</gene>
<feature type="domain" description="PDZ" evidence="7">
    <location>
        <begin position="127"/>
        <end position="206"/>
    </location>
</feature>
<evidence type="ECO:0000256" key="6">
    <source>
        <dbReference type="SAM" id="Phobius"/>
    </source>
</evidence>
<dbReference type="Gene3D" id="2.30.42.10">
    <property type="match status" value="1"/>
</dbReference>
<proteinExistence type="inferred from homology"/>
<dbReference type="InterPro" id="IPR036034">
    <property type="entry name" value="PDZ_sf"/>
</dbReference>
<evidence type="ECO:0000256" key="4">
    <source>
        <dbReference type="ARBA" id="ARBA00022825"/>
    </source>
</evidence>
<dbReference type="Proteomes" id="UP001320544">
    <property type="component" value="Chromosome"/>
</dbReference>
<reference evidence="8 9" key="1">
    <citation type="submission" date="2022-01" db="EMBL/GenBank/DDBJ databases">
        <title>Novel bile acid biosynthetic pathways are enriched in the microbiome of centenarians.</title>
        <authorList>
            <person name="Sato Y."/>
            <person name="Atarashi K."/>
            <person name="Plichta R.D."/>
            <person name="Arai Y."/>
            <person name="Sasajima S."/>
            <person name="Kearney M.S."/>
            <person name="Suda W."/>
            <person name="Takeshita K."/>
            <person name="Sasaki T."/>
            <person name="Okamoto S."/>
            <person name="Skelly N.A."/>
            <person name="Okamura Y."/>
            <person name="Vlamakis H."/>
            <person name="Li Y."/>
            <person name="Tanoue T."/>
            <person name="Takei H."/>
            <person name="Nittono H."/>
            <person name="Narushima S."/>
            <person name="Irie J."/>
            <person name="Itoh H."/>
            <person name="Moriya K."/>
            <person name="Sugiura Y."/>
            <person name="Suematsu M."/>
            <person name="Moritoki N."/>
            <person name="Shibata S."/>
            <person name="Littman R.D."/>
            <person name="Fischbach A.M."/>
            <person name="Uwamino Y."/>
            <person name="Inoue T."/>
            <person name="Honda A."/>
            <person name="Hattori M."/>
            <person name="Murai T."/>
            <person name="Xavier J.R."/>
            <person name="Hirose N."/>
            <person name="Honda K."/>
        </authorList>
    </citation>
    <scope>NUCLEOTIDE SEQUENCE [LARGE SCALE GENOMIC DNA]</scope>
    <source>
        <strain evidence="8 9">CE91-St30</strain>
    </source>
</reference>
<keyword evidence="6" id="KW-0472">Membrane</keyword>
<organism evidence="8 9">
    <name type="scientific">Raoultibacter timonensis</name>
    <dbReference type="NCBI Taxonomy" id="1907662"/>
    <lineage>
        <taxon>Bacteria</taxon>
        <taxon>Bacillati</taxon>
        <taxon>Actinomycetota</taxon>
        <taxon>Coriobacteriia</taxon>
        <taxon>Eggerthellales</taxon>
        <taxon>Eggerthellaceae</taxon>
        <taxon>Raoultibacter</taxon>
    </lineage>
</organism>
<evidence type="ECO:0000256" key="3">
    <source>
        <dbReference type="ARBA" id="ARBA00022801"/>
    </source>
</evidence>
<dbReference type="CDD" id="cd07560">
    <property type="entry name" value="Peptidase_S41_CPP"/>
    <property type="match status" value="1"/>
</dbReference>
<dbReference type="SUPFAM" id="SSF52096">
    <property type="entry name" value="ClpP/crotonase"/>
    <property type="match status" value="1"/>
</dbReference>
<feature type="transmembrane region" description="Helical" evidence="6">
    <location>
        <begin position="20"/>
        <end position="40"/>
    </location>
</feature>